<dbReference type="InterPro" id="IPR006250">
    <property type="entry name" value="Aconitase_put"/>
</dbReference>
<name>A0ABS9SXE7_9ACTN</name>
<keyword evidence="2" id="KW-0408">Iron</keyword>
<evidence type="ECO:0000259" key="6">
    <source>
        <dbReference type="Pfam" id="PF00694"/>
    </source>
</evidence>
<evidence type="ECO:0000313" key="7">
    <source>
        <dbReference type="EMBL" id="MCH6160858.1"/>
    </source>
</evidence>
<dbReference type="InterPro" id="IPR000573">
    <property type="entry name" value="AconitaseA/IPMdHydase_ssu_swvl"/>
</dbReference>
<dbReference type="NCBIfam" id="NF005558">
    <property type="entry name" value="PRK07229.1"/>
    <property type="match status" value="1"/>
</dbReference>
<evidence type="ECO:0000256" key="2">
    <source>
        <dbReference type="ARBA" id="ARBA00023004"/>
    </source>
</evidence>
<proteinExistence type="predicted"/>
<keyword evidence="1" id="KW-0479">Metal-binding</keyword>
<dbReference type="EC" id="4.2.1.3" evidence="7"/>
<dbReference type="SUPFAM" id="SSF52016">
    <property type="entry name" value="LeuD/IlvD-like"/>
    <property type="match status" value="1"/>
</dbReference>
<dbReference type="PRINTS" id="PR00415">
    <property type="entry name" value="ACONITASE"/>
</dbReference>
<dbReference type="Gene3D" id="3.20.19.10">
    <property type="entry name" value="Aconitase, domain 4"/>
    <property type="match status" value="1"/>
</dbReference>
<feature type="domain" description="Aconitase A/isopropylmalate dehydratase small subunit swivel" evidence="6">
    <location>
        <begin position="546"/>
        <end position="604"/>
    </location>
</feature>
<evidence type="ECO:0000256" key="4">
    <source>
        <dbReference type="SAM" id="MobiDB-lite"/>
    </source>
</evidence>
<dbReference type="NCBIfam" id="TIGR01342">
    <property type="entry name" value="acon_putative"/>
    <property type="match status" value="1"/>
</dbReference>
<feature type="compositionally biased region" description="Gly residues" evidence="4">
    <location>
        <begin position="629"/>
        <end position="644"/>
    </location>
</feature>
<reference evidence="7" key="2">
    <citation type="journal article" date="2023" name="Int. J. Syst. Evol. Microbiol.">
        <title>Streptomyces marispadix sp. nov., isolated from marine beach sediment of the Northern Coast of Portugal.</title>
        <authorList>
            <person name="dos Santos J.D.N."/>
            <person name="Vitorino I.R."/>
            <person name="Kallscheuer N."/>
            <person name="Srivastava A."/>
            <person name="Krautwurst S."/>
            <person name="Marz M."/>
            <person name="Jogler C."/>
            <person name="Lobo Da Cunha A."/>
            <person name="Catita J."/>
            <person name="Goncalves H."/>
            <person name="Gonzalez I."/>
            <person name="Reyes F."/>
            <person name="Lage O.M."/>
        </authorList>
    </citation>
    <scope>NUCLEOTIDE SEQUENCE</scope>
    <source>
        <strain evidence="7">M600PL45_2</strain>
    </source>
</reference>
<dbReference type="Proteomes" id="UP001166784">
    <property type="component" value="Unassembled WGS sequence"/>
</dbReference>
<evidence type="ECO:0000313" key="8">
    <source>
        <dbReference type="Proteomes" id="UP001166784"/>
    </source>
</evidence>
<dbReference type="Gene3D" id="3.30.499.10">
    <property type="entry name" value="Aconitase, domain 3"/>
    <property type="match status" value="2"/>
</dbReference>
<keyword evidence="7" id="KW-0456">Lyase</keyword>
<dbReference type="InterPro" id="IPR015928">
    <property type="entry name" value="Aconitase/3IPM_dehydase_swvl"/>
</dbReference>
<dbReference type="Pfam" id="PF00694">
    <property type="entry name" value="Aconitase_C"/>
    <property type="match status" value="1"/>
</dbReference>
<keyword evidence="8" id="KW-1185">Reference proteome</keyword>
<feature type="region of interest" description="Disordered" evidence="4">
    <location>
        <begin position="628"/>
        <end position="650"/>
    </location>
</feature>
<dbReference type="EMBL" id="JAKWJU010000002">
    <property type="protein sequence ID" value="MCH6160858.1"/>
    <property type="molecule type" value="Genomic_DNA"/>
</dbReference>
<accession>A0ABS9SXE7</accession>
<gene>
    <name evidence="7" type="ORF">MMA15_10740</name>
</gene>
<dbReference type="InterPro" id="IPR001030">
    <property type="entry name" value="Acoase/IPM_deHydtase_lsu_aba"/>
</dbReference>
<dbReference type="RefSeq" id="WP_241058883.1">
    <property type="nucleotide sequence ID" value="NZ_JAKWJU010000002.1"/>
</dbReference>
<protein>
    <submittedName>
        <fullName evidence="7">Aconitate hydratase</fullName>
        <ecNumber evidence="7">4.2.1.3</ecNumber>
    </submittedName>
</protein>
<organism evidence="7 8">
    <name type="scientific">Streptomyces marispadix</name>
    <dbReference type="NCBI Taxonomy" id="2922868"/>
    <lineage>
        <taxon>Bacteria</taxon>
        <taxon>Bacillati</taxon>
        <taxon>Actinomycetota</taxon>
        <taxon>Actinomycetes</taxon>
        <taxon>Kitasatosporales</taxon>
        <taxon>Streptomycetaceae</taxon>
        <taxon>Streptomyces</taxon>
    </lineage>
</organism>
<keyword evidence="3" id="KW-0411">Iron-sulfur</keyword>
<reference evidence="7" key="1">
    <citation type="submission" date="2022-03" db="EMBL/GenBank/DDBJ databases">
        <authorList>
            <person name="Santos J.D.N."/>
            <person name="Kallscheuer N."/>
            <person name="Jogler C."/>
            <person name="Lage O.M."/>
        </authorList>
    </citation>
    <scope>NUCLEOTIDE SEQUENCE</scope>
    <source>
        <strain evidence="7">M600PL45_2</strain>
    </source>
</reference>
<dbReference type="PANTHER" id="PTHR43160">
    <property type="entry name" value="ACONITATE HYDRATASE B"/>
    <property type="match status" value="1"/>
</dbReference>
<evidence type="ECO:0000256" key="3">
    <source>
        <dbReference type="ARBA" id="ARBA00023014"/>
    </source>
</evidence>
<comment type="caution">
    <text evidence="7">The sequence shown here is derived from an EMBL/GenBank/DDBJ whole genome shotgun (WGS) entry which is preliminary data.</text>
</comment>
<dbReference type="PANTHER" id="PTHR43160:SF3">
    <property type="entry name" value="ACONITATE HYDRATASE, MITOCHONDRIAL"/>
    <property type="match status" value="1"/>
</dbReference>
<dbReference type="Pfam" id="PF00330">
    <property type="entry name" value="Aconitase"/>
    <property type="match status" value="1"/>
</dbReference>
<dbReference type="InterPro" id="IPR015931">
    <property type="entry name" value="Acnase/IPM_dHydase_lsu_aba_1/3"/>
</dbReference>
<dbReference type="InterPro" id="IPR050926">
    <property type="entry name" value="Aconitase/IPM_isomerase"/>
</dbReference>
<dbReference type="SUPFAM" id="SSF53732">
    <property type="entry name" value="Aconitase iron-sulfur domain"/>
    <property type="match status" value="1"/>
</dbReference>
<dbReference type="InterPro" id="IPR036008">
    <property type="entry name" value="Aconitase_4Fe-4S_dom"/>
</dbReference>
<feature type="domain" description="Aconitase/3-isopropylmalate dehydratase large subunit alpha/beta/alpha" evidence="5">
    <location>
        <begin position="40"/>
        <end position="423"/>
    </location>
</feature>
<evidence type="ECO:0000256" key="1">
    <source>
        <dbReference type="ARBA" id="ARBA00022723"/>
    </source>
</evidence>
<sequence length="695" mass="73912">MASAVEEAVTRVTGRGARGTVAQSLIHGHLVEGEAVPGREIGLRIDQTLTQDATGTLVMQELEALGLDRVRTEVSVQYVDHNILQADERNAEDHNFLRSAARRFGLWYSKPGNGVSHPTHMQRFGVPGKTLAGSDSHTCAAGSLGMLAIGVGGLEVALAMAGRPLYVRMPQIWGVRLTGRLPPWVSAKDVILELLRRHGVKGAVDRVLEYHGPGVESLTAMDRHVIANMGAELGATASVFPSDEAVREFLRAEGREEDFVPVAAEPDAVYDLDEEIDLSSLEPLIARPSSPGNVVPVREVAGRPVDQCVIGSSANPGLRDFSVAAAMVAGRRTADGVSLDINPTSREILQDLTRTGGTFDLVAAGARLHQSGCLGCIGMGQAPAVGRNSLRTFPRNFPGRSGTEEDSVWLCSPETATASALTGVITDPRDWAADVGLEAPRLTLPEKASVNTEMLEAPLPAEEAASVELERGPNVSALPQLDALPDTLEGPVLLRAGDDVSTDEISPAGARALPYRSNIPKLAEFTFTRIDPDYPRRAAEAARQETNNGHFVVGGDNYGQGSSREHAAITPRHLGLRAVVARSFARIHWQNLVNFGVLPLEFEDGGDWERISAGDVLRLDGLRAALGDGAQGDDGGDGRGGGAPGRAAPDTTLRMRNVTRDEEYAVRHRLSPRQRAMVLAGGIIPALAAEGPTAR</sequence>
<dbReference type="GO" id="GO:0003994">
    <property type="term" value="F:aconitate hydratase activity"/>
    <property type="evidence" value="ECO:0007669"/>
    <property type="project" value="UniProtKB-EC"/>
</dbReference>
<evidence type="ECO:0000259" key="5">
    <source>
        <dbReference type="Pfam" id="PF00330"/>
    </source>
</evidence>